<reference evidence="1 2" key="1">
    <citation type="journal article" date="2015" name="Stand. Genomic Sci.">
        <title>Genomic Encyclopedia of Bacterial and Archaeal Type Strains, Phase III: the genomes of soil and plant-associated and newly described type strains.</title>
        <authorList>
            <person name="Whitman W.B."/>
            <person name="Woyke T."/>
            <person name="Klenk H.P."/>
            <person name="Zhou Y."/>
            <person name="Lilburn T.G."/>
            <person name="Beck B.J."/>
            <person name="De Vos P."/>
            <person name="Vandamme P."/>
            <person name="Eisen J.A."/>
            <person name="Garrity G."/>
            <person name="Hugenholtz P."/>
            <person name="Kyrpides N.C."/>
        </authorList>
    </citation>
    <scope>NUCLEOTIDE SEQUENCE [LARGE SCALE GENOMIC DNA]</scope>
    <source>
        <strain evidence="1 2">VKM Ac-2540</strain>
    </source>
</reference>
<name>A0A4Q7WUL8_9ACTN</name>
<dbReference type="Proteomes" id="UP000292027">
    <property type="component" value="Unassembled WGS sequence"/>
</dbReference>
<gene>
    <name evidence="1" type="ORF">EV645_4840</name>
</gene>
<sequence>MIDRESAKVEVVYIDGDSPAEIFRAAAQWAAENDGGFAGIEALGWVDYGPYENQDGFGLAIYYEPEPTN</sequence>
<accession>A0A4Q7WUL8</accession>
<protein>
    <submittedName>
        <fullName evidence="1">Uncharacterized protein</fullName>
    </submittedName>
</protein>
<evidence type="ECO:0000313" key="1">
    <source>
        <dbReference type="EMBL" id="RZU13980.1"/>
    </source>
</evidence>
<keyword evidence="2" id="KW-1185">Reference proteome</keyword>
<dbReference type="OrthoDB" id="6083029at2"/>
<dbReference type="AlphaFoldDB" id="A0A4Q7WUL8"/>
<proteinExistence type="predicted"/>
<dbReference type="EMBL" id="SHKR01000013">
    <property type="protein sequence ID" value="RZU13980.1"/>
    <property type="molecule type" value="Genomic_DNA"/>
</dbReference>
<organism evidence="1 2">
    <name type="scientific">Kribbella rubisoli</name>
    <dbReference type="NCBI Taxonomy" id="3075929"/>
    <lineage>
        <taxon>Bacteria</taxon>
        <taxon>Bacillati</taxon>
        <taxon>Actinomycetota</taxon>
        <taxon>Actinomycetes</taxon>
        <taxon>Propionibacteriales</taxon>
        <taxon>Kribbellaceae</taxon>
        <taxon>Kribbella</taxon>
    </lineage>
</organism>
<dbReference type="RefSeq" id="WP_130446179.1">
    <property type="nucleotide sequence ID" value="NZ_SHKR01000013.1"/>
</dbReference>
<comment type="caution">
    <text evidence="1">The sequence shown here is derived from an EMBL/GenBank/DDBJ whole genome shotgun (WGS) entry which is preliminary data.</text>
</comment>
<evidence type="ECO:0000313" key="2">
    <source>
        <dbReference type="Proteomes" id="UP000292027"/>
    </source>
</evidence>